<protein>
    <recommendedName>
        <fullName evidence="12">Valine--tRNA ligase</fullName>
        <ecNumber evidence="12">6.1.1.9</ecNumber>
    </recommendedName>
    <alternativeName>
        <fullName evidence="12">Valyl-tRNA synthetase</fullName>
        <shortName evidence="12">ValRS</shortName>
    </alternativeName>
</protein>
<feature type="short sequence motif" description="'KMSKS' region" evidence="12">
    <location>
        <begin position="542"/>
        <end position="546"/>
    </location>
</feature>
<keyword evidence="6 12" id="KW-0067">ATP-binding</keyword>
<comment type="function">
    <text evidence="12">Catalyzes the attachment of valine to tRNA(Val). As ValRS can inadvertently accommodate and process structurally similar amino acids such as threonine, to avoid such errors, it has a 'posttransfer' editing activity that hydrolyzes mischarged Thr-tRNA(Val) in a tRNA-dependent manner.</text>
</comment>
<dbReference type="GO" id="GO:0002161">
    <property type="term" value="F:aminoacyl-tRNA deacylase activity"/>
    <property type="evidence" value="ECO:0007669"/>
    <property type="project" value="InterPro"/>
</dbReference>
<dbReference type="Pfam" id="PF08264">
    <property type="entry name" value="Anticodon_1"/>
    <property type="match status" value="1"/>
</dbReference>
<dbReference type="GO" id="GO:0005829">
    <property type="term" value="C:cytosol"/>
    <property type="evidence" value="ECO:0007669"/>
    <property type="project" value="TreeGrafter"/>
</dbReference>
<evidence type="ECO:0000259" key="15">
    <source>
        <dbReference type="Pfam" id="PF10458"/>
    </source>
</evidence>
<dbReference type="Pfam" id="PF10458">
    <property type="entry name" value="Val_tRNA-synt_C"/>
    <property type="match status" value="1"/>
</dbReference>
<dbReference type="FunFam" id="1.10.730.10:FF:000002">
    <property type="entry name" value="Leucine--tRNA ligase"/>
    <property type="match status" value="1"/>
</dbReference>
<evidence type="ECO:0000256" key="11">
    <source>
        <dbReference type="ARBA" id="ARBA00060830"/>
    </source>
</evidence>
<reference evidence="16 17" key="1">
    <citation type="submission" date="2020-05" db="EMBL/GenBank/DDBJ databases">
        <title>Genome Sequencing of Type Strains.</title>
        <authorList>
            <person name="Lemaire J.F."/>
            <person name="Inderbitzin P."/>
            <person name="Gregorio O.A."/>
            <person name="Collins S.B."/>
            <person name="Wespe N."/>
            <person name="Knight-Connoni V."/>
        </authorList>
    </citation>
    <scope>NUCLEOTIDE SEQUENCE [LARGE SCALE GENOMIC DNA]</scope>
    <source>
        <strain evidence="16 17">DSM 100049</strain>
    </source>
</reference>
<evidence type="ECO:0000259" key="13">
    <source>
        <dbReference type="Pfam" id="PF00133"/>
    </source>
</evidence>
<dbReference type="SUPFAM" id="SSF47323">
    <property type="entry name" value="Anticodon-binding domain of a subclass of class I aminoacyl-tRNA synthetases"/>
    <property type="match status" value="1"/>
</dbReference>
<dbReference type="GO" id="GO:0006438">
    <property type="term" value="P:valyl-tRNA aminoacylation"/>
    <property type="evidence" value="ECO:0007669"/>
    <property type="project" value="UniProtKB-UniRule"/>
</dbReference>
<evidence type="ECO:0000256" key="3">
    <source>
        <dbReference type="ARBA" id="ARBA00022490"/>
    </source>
</evidence>
<dbReference type="HAMAP" id="MF_02004">
    <property type="entry name" value="Val_tRNA_synth_type1"/>
    <property type="match status" value="1"/>
</dbReference>
<dbReference type="InterPro" id="IPR009008">
    <property type="entry name" value="Val/Leu/Ile-tRNA-synth_edit"/>
</dbReference>
<feature type="domain" description="Valyl-tRNA synthetase tRNA-binding arm" evidence="15">
    <location>
        <begin position="825"/>
        <end position="890"/>
    </location>
</feature>
<dbReference type="InterPro" id="IPR002300">
    <property type="entry name" value="aa-tRNA-synth_Ia"/>
</dbReference>
<dbReference type="FunFam" id="3.40.50.620:FF:000032">
    <property type="entry name" value="Valine--tRNA ligase"/>
    <property type="match status" value="1"/>
</dbReference>
<dbReference type="Proteomes" id="UP000536441">
    <property type="component" value="Unassembled WGS sequence"/>
</dbReference>
<dbReference type="GO" id="GO:0004832">
    <property type="term" value="F:valine-tRNA ligase activity"/>
    <property type="evidence" value="ECO:0007669"/>
    <property type="project" value="UniProtKB-UniRule"/>
</dbReference>
<comment type="similarity">
    <text evidence="11 12">Belongs to the class-I aminoacyl-tRNA synthetase family. ValS type 1 subfamily.</text>
</comment>
<accession>A0A7Y6B398</accession>
<name>A0A7Y6B398_9SPHN</name>
<dbReference type="Gene3D" id="1.10.730.10">
    <property type="entry name" value="Isoleucyl-tRNA Synthetase, Domain 1"/>
    <property type="match status" value="1"/>
</dbReference>
<dbReference type="FunFam" id="1.10.287.380:FF:000001">
    <property type="entry name" value="Valine--tRNA ligase"/>
    <property type="match status" value="1"/>
</dbReference>
<comment type="subunit">
    <text evidence="2 12">Monomer.</text>
</comment>
<keyword evidence="17" id="KW-1185">Reference proteome</keyword>
<feature type="domain" description="Methionyl/Valyl/Leucyl/Isoleucyl-tRNA synthetase anticodon-binding" evidence="14">
    <location>
        <begin position="624"/>
        <end position="767"/>
    </location>
</feature>
<dbReference type="EMBL" id="JABMCH010000046">
    <property type="protein sequence ID" value="NUU45766.1"/>
    <property type="molecule type" value="Genomic_DNA"/>
</dbReference>
<dbReference type="RefSeq" id="WP_175310550.1">
    <property type="nucleotide sequence ID" value="NZ_CBCRYR010000013.1"/>
</dbReference>
<keyword evidence="8 12" id="KW-0175">Coiled coil</keyword>
<feature type="short sequence motif" description="'HIGH' region" evidence="12">
    <location>
        <begin position="44"/>
        <end position="54"/>
    </location>
</feature>
<evidence type="ECO:0000256" key="12">
    <source>
        <dbReference type="HAMAP-Rule" id="MF_02004"/>
    </source>
</evidence>
<keyword evidence="9 12" id="KW-0030">Aminoacyl-tRNA synthetase</keyword>
<evidence type="ECO:0000256" key="1">
    <source>
        <dbReference type="ARBA" id="ARBA00004496"/>
    </source>
</evidence>
<dbReference type="PANTHER" id="PTHR11946:SF93">
    <property type="entry name" value="VALINE--TRNA LIGASE, CHLOROPLASTIC_MITOCHONDRIAL 2"/>
    <property type="match status" value="1"/>
</dbReference>
<feature type="binding site" evidence="12">
    <location>
        <position position="545"/>
    </location>
    <ligand>
        <name>ATP</name>
        <dbReference type="ChEBI" id="CHEBI:30616"/>
    </ligand>
</feature>
<dbReference type="InterPro" id="IPR013155">
    <property type="entry name" value="M/V/L/I-tRNA-synth_anticd-bd"/>
</dbReference>
<dbReference type="Pfam" id="PF00133">
    <property type="entry name" value="tRNA-synt_1"/>
    <property type="match status" value="1"/>
</dbReference>
<dbReference type="PROSITE" id="PS00178">
    <property type="entry name" value="AA_TRNA_LIGASE_I"/>
    <property type="match status" value="1"/>
</dbReference>
<evidence type="ECO:0000256" key="4">
    <source>
        <dbReference type="ARBA" id="ARBA00022598"/>
    </source>
</evidence>
<comment type="catalytic activity">
    <reaction evidence="10 12">
        <text>tRNA(Val) + L-valine + ATP = L-valyl-tRNA(Val) + AMP + diphosphate</text>
        <dbReference type="Rhea" id="RHEA:10704"/>
        <dbReference type="Rhea" id="RHEA-COMP:9672"/>
        <dbReference type="Rhea" id="RHEA-COMP:9708"/>
        <dbReference type="ChEBI" id="CHEBI:30616"/>
        <dbReference type="ChEBI" id="CHEBI:33019"/>
        <dbReference type="ChEBI" id="CHEBI:57762"/>
        <dbReference type="ChEBI" id="CHEBI:78442"/>
        <dbReference type="ChEBI" id="CHEBI:78537"/>
        <dbReference type="ChEBI" id="CHEBI:456215"/>
        <dbReference type="EC" id="6.1.1.9"/>
    </reaction>
</comment>
<dbReference type="CDD" id="cd07962">
    <property type="entry name" value="Anticodon_Ia_Val"/>
    <property type="match status" value="1"/>
</dbReference>
<comment type="caution">
    <text evidence="16">The sequence shown here is derived from an EMBL/GenBank/DDBJ whole genome shotgun (WGS) entry which is preliminary data.</text>
</comment>
<dbReference type="InterPro" id="IPR019499">
    <property type="entry name" value="Val-tRNA_synth_tRNA-bd"/>
</dbReference>
<evidence type="ECO:0000313" key="16">
    <source>
        <dbReference type="EMBL" id="NUU45766.1"/>
    </source>
</evidence>
<evidence type="ECO:0000256" key="8">
    <source>
        <dbReference type="ARBA" id="ARBA00023054"/>
    </source>
</evidence>
<evidence type="ECO:0000313" key="17">
    <source>
        <dbReference type="Proteomes" id="UP000536441"/>
    </source>
</evidence>
<evidence type="ECO:0000259" key="14">
    <source>
        <dbReference type="Pfam" id="PF08264"/>
    </source>
</evidence>
<dbReference type="SUPFAM" id="SSF46589">
    <property type="entry name" value="tRNA-binding arm"/>
    <property type="match status" value="1"/>
</dbReference>
<evidence type="ECO:0000256" key="2">
    <source>
        <dbReference type="ARBA" id="ARBA00011245"/>
    </source>
</evidence>
<dbReference type="Gene3D" id="1.10.287.380">
    <property type="entry name" value="Valyl-tRNA synthetase, C-terminal domain"/>
    <property type="match status" value="1"/>
</dbReference>
<evidence type="ECO:0000256" key="7">
    <source>
        <dbReference type="ARBA" id="ARBA00022917"/>
    </source>
</evidence>
<feature type="domain" description="Aminoacyl-tRNA synthetase class Ia" evidence="13">
    <location>
        <begin position="17"/>
        <end position="582"/>
    </location>
</feature>
<dbReference type="Gene3D" id="3.40.50.620">
    <property type="entry name" value="HUPs"/>
    <property type="match status" value="2"/>
</dbReference>
<comment type="domain">
    <text evidence="12">ValRS has two distinct active sites: one for aminoacylation and one for editing. The misactivated threonine is translocated from the active site to the editing site.</text>
</comment>
<proteinExistence type="inferred from homology"/>
<dbReference type="InterPro" id="IPR037118">
    <property type="entry name" value="Val-tRNA_synth_C_sf"/>
</dbReference>
<dbReference type="NCBIfam" id="NF004349">
    <property type="entry name" value="PRK05729.1"/>
    <property type="match status" value="1"/>
</dbReference>
<evidence type="ECO:0000256" key="6">
    <source>
        <dbReference type="ARBA" id="ARBA00022840"/>
    </source>
</evidence>
<comment type="subcellular location">
    <subcellularLocation>
        <location evidence="1 12">Cytoplasm</location>
    </subcellularLocation>
</comment>
<dbReference type="SUPFAM" id="SSF50677">
    <property type="entry name" value="ValRS/IleRS/LeuRS editing domain"/>
    <property type="match status" value="1"/>
</dbReference>
<dbReference type="PANTHER" id="PTHR11946">
    <property type="entry name" value="VALYL-TRNA SYNTHETASES"/>
    <property type="match status" value="1"/>
</dbReference>
<dbReference type="GO" id="GO:0005524">
    <property type="term" value="F:ATP binding"/>
    <property type="evidence" value="ECO:0007669"/>
    <property type="project" value="UniProtKB-UniRule"/>
</dbReference>
<dbReference type="AlphaFoldDB" id="A0A7Y6B398"/>
<dbReference type="SUPFAM" id="SSF52374">
    <property type="entry name" value="Nucleotidylyl transferase"/>
    <property type="match status" value="1"/>
</dbReference>
<dbReference type="Gene3D" id="3.90.740.10">
    <property type="entry name" value="Valyl/Leucyl/Isoleucyl-tRNA synthetase, editing domain"/>
    <property type="match status" value="1"/>
</dbReference>
<gene>
    <name evidence="12" type="primary">valS</name>
    <name evidence="16" type="ORF">HP438_02080</name>
</gene>
<organism evidence="16 17">
    <name type="scientific">Sphingomonas zeae</name>
    <dbReference type="NCBI Taxonomy" id="1646122"/>
    <lineage>
        <taxon>Bacteria</taxon>
        <taxon>Pseudomonadati</taxon>
        <taxon>Pseudomonadota</taxon>
        <taxon>Alphaproteobacteria</taxon>
        <taxon>Sphingomonadales</taxon>
        <taxon>Sphingomonadaceae</taxon>
        <taxon>Sphingomonas</taxon>
    </lineage>
</organism>
<keyword evidence="7 12" id="KW-0648">Protein biosynthesis</keyword>
<dbReference type="CDD" id="cd00817">
    <property type="entry name" value="ValRS_core"/>
    <property type="match status" value="1"/>
</dbReference>
<dbReference type="InterPro" id="IPR033705">
    <property type="entry name" value="Anticodon_Ia_Val"/>
</dbReference>
<dbReference type="InterPro" id="IPR001412">
    <property type="entry name" value="aa-tRNA-synth_I_CS"/>
</dbReference>
<sequence>MTELPKTFDPAAIEARWYGHWEEKGLFRPDRPNAEPWTIVNPPPNVTGNLHIGHALDNTLQDILVRHARLKGKDALWVVGTDHAGIATQMVVERQMNARGEKRTHFTRDQFLEKVWTWKAESGGQITGQLRRLGCSMDWANERFTMDEGFSKAVLKVFVDLYAQGLLYRDKRLVNWDAGLGTAISDLEVETREVKGSFWRLRYPLADGSGFIEVATTRPETMLADMAVAVHPDDARYTALIGKQVRLPITGRLIPIVADEHADPELGSGAVKITPGHDFNDFEVGRRAGIEARDMLNMLDGKAHICQTSDGLIPDAFLGLSTADARKAVVARLKEEGVLIPHIDKDGAEHDAEPRTIQTPFGDRSGVVIEPWLTDQWYVDAKTLAQPAIQAVRSGKIKIVPQAWEKTFFNWMENIQPWCVSRQLWWGHQIPAWFAEDGRVFVAESEEEAQGQAGAGVTLTRDPDVLDTWFSSALWPFATLGWPDNGDKTLAGRYPNDVLISGFDILFFWDARMMMQGMHFMEDVPFKTLYLHGLVRAADGSKMSKSKGNTVDPLGLIDQYGADALRFFMAAMESQGRDIKMDERRVEGYRNFATKLWNAARFAQANGIGASTTLEAPNATLAVNKWIIAETVKTVQTVDLALADYRFDGAANTIYQFVWSRFCDWYLELIKPVLQGGEEGGDETRAVAGWVLDQILVLLHPFMPFITEELWHAMGARDHDLIVAQWPMADARALDPEAEREIDWLIRLVSEIRAARTELNVPPGARLPMHVRDAHGDTQARLTRQASALARLARVDAAEGEVSGGAAQVVVDEATFVLPLEGVIDLDAERQRLTKAIAAVEKERDALGGRLSNASFVERAKPEAVEKAKADHADKMAESARLHAALGRLG</sequence>
<dbReference type="EC" id="6.1.1.9" evidence="12"/>
<dbReference type="PRINTS" id="PR00986">
    <property type="entry name" value="TRNASYNTHVAL"/>
</dbReference>
<evidence type="ECO:0000256" key="5">
    <source>
        <dbReference type="ARBA" id="ARBA00022741"/>
    </source>
</evidence>
<dbReference type="NCBIfam" id="TIGR00422">
    <property type="entry name" value="valS"/>
    <property type="match status" value="1"/>
</dbReference>
<evidence type="ECO:0000256" key="9">
    <source>
        <dbReference type="ARBA" id="ARBA00023146"/>
    </source>
</evidence>
<keyword evidence="5 12" id="KW-0547">Nucleotide-binding</keyword>
<evidence type="ECO:0000256" key="10">
    <source>
        <dbReference type="ARBA" id="ARBA00047552"/>
    </source>
</evidence>
<dbReference type="InterPro" id="IPR010978">
    <property type="entry name" value="tRNA-bd_arm"/>
</dbReference>
<keyword evidence="3 12" id="KW-0963">Cytoplasm</keyword>
<dbReference type="InterPro" id="IPR009080">
    <property type="entry name" value="tRNAsynth_Ia_anticodon-bd"/>
</dbReference>
<dbReference type="InterPro" id="IPR014729">
    <property type="entry name" value="Rossmann-like_a/b/a_fold"/>
</dbReference>
<dbReference type="InterPro" id="IPR002303">
    <property type="entry name" value="Valyl-tRNA_ligase"/>
</dbReference>
<comment type="domain">
    <text evidence="12">The C-terminal coiled-coil domain is crucial for aminoacylation activity.</text>
</comment>
<keyword evidence="4 12" id="KW-0436">Ligase</keyword>